<evidence type="ECO:0000313" key="2">
    <source>
        <dbReference type="EMBL" id="KAF2286068.1"/>
    </source>
</evidence>
<sequence length="109" mass="11789">MAPVRRTLVPTWRGEGSSVVAKMEGDDSGSSMGPPSSGGVMGAVVVAGSGSWASHRSGLGRGSAEKENRGGFVEKVRVKEGLWWWRERGKTEEKVVVMAMQHLMEELKF</sequence>
<gene>
    <name evidence="2" type="ORF">GH714_010146</name>
</gene>
<protein>
    <submittedName>
        <fullName evidence="2">Uncharacterized protein</fullName>
    </submittedName>
</protein>
<organism evidence="2 3">
    <name type="scientific">Hevea brasiliensis</name>
    <name type="common">Para rubber tree</name>
    <name type="synonym">Siphonia brasiliensis</name>
    <dbReference type="NCBI Taxonomy" id="3981"/>
    <lineage>
        <taxon>Eukaryota</taxon>
        <taxon>Viridiplantae</taxon>
        <taxon>Streptophyta</taxon>
        <taxon>Embryophyta</taxon>
        <taxon>Tracheophyta</taxon>
        <taxon>Spermatophyta</taxon>
        <taxon>Magnoliopsida</taxon>
        <taxon>eudicotyledons</taxon>
        <taxon>Gunneridae</taxon>
        <taxon>Pentapetalae</taxon>
        <taxon>rosids</taxon>
        <taxon>fabids</taxon>
        <taxon>Malpighiales</taxon>
        <taxon>Euphorbiaceae</taxon>
        <taxon>Crotonoideae</taxon>
        <taxon>Micrandreae</taxon>
        <taxon>Hevea</taxon>
    </lineage>
</organism>
<dbReference type="EMBL" id="JAAGAX010000017">
    <property type="protein sequence ID" value="KAF2286068.1"/>
    <property type="molecule type" value="Genomic_DNA"/>
</dbReference>
<evidence type="ECO:0000313" key="3">
    <source>
        <dbReference type="Proteomes" id="UP000467840"/>
    </source>
</evidence>
<proteinExistence type="predicted"/>
<evidence type="ECO:0000256" key="1">
    <source>
        <dbReference type="SAM" id="MobiDB-lite"/>
    </source>
</evidence>
<feature type="region of interest" description="Disordered" evidence="1">
    <location>
        <begin position="16"/>
        <end position="43"/>
    </location>
</feature>
<reference evidence="2 3" key="1">
    <citation type="journal article" date="2020" name="Mol. Plant">
        <title>The Chromosome-Based Rubber Tree Genome Provides New Insights into Spurge Genome Evolution and Rubber Biosynthesis.</title>
        <authorList>
            <person name="Liu J."/>
            <person name="Shi C."/>
            <person name="Shi C.C."/>
            <person name="Li W."/>
            <person name="Zhang Q.J."/>
            <person name="Zhang Y."/>
            <person name="Li K."/>
            <person name="Lu H.F."/>
            <person name="Shi C."/>
            <person name="Zhu S.T."/>
            <person name="Xiao Z.Y."/>
            <person name="Nan H."/>
            <person name="Yue Y."/>
            <person name="Zhu X.G."/>
            <person name="Wu Y."/>
            <person name="Hong X.N."/>
            <person name="Fan G.Y."/>
            <person name="Tong Y."/>
            <person name="Zhang D."/>
            <person name="Mao C.L."/>
            <person name="Liu Y.L."/>
            <person name="Hao S.J."/>
            <person name="Liu W.Q."/>
            <person name="Lv M.Q."/>
            <person name="Zhang H.B."/>
            <person name="Liu Y."/>
            <person name="Hu-Tang G.R."/>
            <person name="Wang J.P."/>
            <person name="Wang J.H."/>
            <person name="Sun Y.H."/>
            <person name="Ni S.B."/>
            <person name="Chen W.B."/>
            <person name="Zhang X.C."/>
            <person name="Jiao Y.N."/>
            <person name="Eichler E.E."/>
            <person name="Li G.H."/>
            <person name="Liu X."/>
            <person name="Gao L.Z."/>
        </authorList>
    </citation>
    <scope>NUCLEOTIDE SEQUENCE [LARGE SCALE GENOMIC DNA]</scope>
    <source>
        <strain evidence="3">cv. GT1</strain>
        <tissue evidence="2">Leaf</tissue>
    </source>
</reference>
<name>A0A6A6KDS3_HEVBR</name>
<dbReference type="Proteomes" id="UP000467840">
    <property type="component" value="Chromosome 3"/>
</dbReference>
<dbReference type="AlphaFoldDB" id="A0A6A6KDS3"/>
<feature type="compositionally biased region" description="Low complexity" evidence="1">
    <location>
        <begin position="28"/>
        <end position="43"/>
    </location>
</feature>
<accession>A0A6A6KDS3</accession>
<keyword evidence="3" id="KW-1185">Reference proteome</keyword>
<comment type="caution">
    <text evidence="2">The sequence shown here is derived from an EMBL/GenBank/DDBJ whole genome shotgun (WGS) entry which is preliminary data.</text>
</comment>